<dbReference type="Pfam" id="PF21725">
    <property type="entry name" value="T7SS_signal"/>
    <property type="match status" value="1"/>
</dbReference>
<evidence type="ECO:0000259" key="2">
    <source>
        <dbReference type="Pfam" id="PF21725"/>
    </source>
</evidence>
<feature type="region of interest" description="Disordered" evidence="1">
    <location>
        <begin position="47"/>
        <end position="71"/>
    </location>
</feature>
<dbReference type="Proteomes" id="UP000298860">
    <property type="component" value="Unassembled WGS sequence"/>
</dbReference>
<dbReference type="EMBL" id="BJFL01000042">
    <property type="protein sequence ID" value="GDY33443.1"/>
    <property type="molecule type" value="Genomic_DNA"/>
</dbReference>
<evidence type="ECO:0000256" key="1">
    <source>
        <dbReference type="SAM" id="MobiDB-lite"/>
    </source>
</evidence>
<feature type="compositionally biased region" description="Polar residues" evidence="1">
    <location>
        <begin position="62"/>
        <end position="71"/>
    </location>
</feature>
<name>A0A4D4JHR6_9PSEU</name>
<evidence type="ECO:0000313" key="4">
    <source>
        <dbReference type="Proteomes" id="UP000298860"/>
    </source>
</evidence>
<keyword evidence="4" id="KW-1185">Reference proteome</keyword>
<protein>
    <recommendedName>
        <fullName evidence="2">Putative T7SS secretion signal domain-containing protein</fullName>
    </recommendedName>
</protein>
<gene>
    <name evidence="3" type="ORF">GTS_50760</name>
</gene>
<evidence type="ECO:0000313" key="3">
    <source>
        <dbReference type="EMBL" id="GDY33443.1"/>
    </source>
</evidence>
<feature type="domain" description="Putative T7SS secretion signal" evidence="2">
    <location>
        <begin position="3"/>
        <end position="68"/>
    </location>
</feature>
<organism evidence="3 4">
    <name type="scientific">Gandjariella thermophila</name>
    <dbReference type="NCBI Taxonomy" id="1931992"/>
    <lineage>
        <taxon>Bacteria</taxon>
        <taxon>Bacillati</taxon>
        <taxon>Actinomycetota</taxon>
        <taxon>Actinomycetes</taxon>
        <taxon>Pseudonocardiales</taxon>
        <taxon>Pseudonocardiaceae</taxon>
        <taxon>Gandjariella</taxon>
    </lineage>
</organism>
<feature type="region of interest" description="Disordered" evidence="1">
    <location>
        <begin position="1"/>
        <end position="20"/>
    </location>
</feature>
<proteinExistence type="predicted"/>
<accession>A0A4D4JHR6</accession>
<sequence length="71" mass="7409">MAKALGQTTDPKELVPGNGETVSDSLWVMRGYGDALHDAGEGLKRIDTTEGWSGKAADNFERSSTGSPPSG</sequence>
<dbReference type="AlphaFoldDB" id="A0A4D4JHR6"/>
<comment type="caution">
    <text evidence="3">The sequence shown here is derived from an EMBL/GenBank/DDBJ whole genome shotgun (WGS) entry which is preliminary data.</text>
</comment>
<dbReference type="InterPro" id="IPR049082">
    <property type="entry name" value="T7SS_signal"/>
</dbReference>
<reference evidence="4" key="1">
    <citation type="submission" date="2019-04" db="EMBL/GenBank/DDBJ databases">
        <title>Draft genome sequence of Pseudonocardiaceae bacterium SL3-2-4.</title>
        <authorList>
            <person name="Ningsih F."/>
            <person name="Yokota A."/>
            <person name="Sakai Y."/>
            <person name="Nanatani K."/>
            <person name="Yabe S."/>
            <person name="Oetari A."/>
            <person name="Sjamsuridzal W."/>
        </authorList>
    </citation>
    <scope>NUCLEOTIDE SEQUENCE [LARGE SCALE GENOMIC DNA]</scope>
    <source>
        <strain evidence="4">SL3-2-4</strain>
    </source>
</reference>